<reference evidence="3" key="1">
    <citation type="journal article" date="2019" name="bioRxiv">
        <title>Genomics, evolutionary history and diagnostics of the Alternaria alternata species group including apple and Asian pear pathotypes.</title>
        <authorList>
            <person name="Armitage A.D."/>
            <person name="Cockerton H.M."/>
            <person name="Sreenivasaprasad S."/>
            <person name="Woodhall J.W."/>
            <person name="Lane C.R."/>
            <person name="Harrison R.J."/>
            <person name="Clarkson J.P."/>
        </authorList>
    </citation>
    <scope>NUCLEOTIDE SEQUENCE [LARGE SCALE GENOMIC DNA]</scope>
    <source>
        <strain evidence="3">FERA 1082</strain>
    </source>
</reference>
<dbReference type="Proteomes" id="UP000292402">
    <property type="component" value="Unassembled WGS sequence"/>
</dbReference>
<organism evidence="2 3">
    <name type="scientific">Alternaria tenuissima</name>
    <dbReference type="NCBI Taxonomy" id="119927"/>
    <lineage>
        <taxon>Eukaryota</taxon>
        <taxon>Fungi</taxon>
        <taxon>Dikarya</taxon>
        <taxon>Ascomycota</taxon>
        <taxon>Pezizomycotina</taxon>
        <taxon>Dothideomycetes</taxon>
        <taxon>Pleosporomycetidae</taxon>
        <taxon>Pleosporales</taxon>
        <taxon>Pleosporineae</taxon>
        <taxon>Pleosporaceae</taxon>
        <taxon>Alternaria</taxon>
        <taxon>Alternaria sect. Alternaria</taxon>
        <taxon>Alternaria alternata complex</taxon>
    </lineage>
</organism>
<evidence type="ECO:0000259" key="1">
    <source>
        <dbReference type="Pfam" id="PF06985"/>
    </source>
</evidence>
<name>A0A4Q4M9G4_9PLEO</name>
<evidence type="ECO:0000313" key="3">
    <source>
        <dbReference type="Proteomes" id="UP000292402"/>
    </source>
</evidence>
<sequence>MTSVYGNAILTIIAAAGDDANHGLPGIGSFRPGYKVADLGRYQIVQSHLNLYQRSIEQTTWATRAWTYQELILSPRSLIFFETHVEWLCRRTEWYEQLDLEHPNFNVKRRRVYPEEQVKLEISDYHDLVLEYTRRNLTFETDIVNAFAGIMAAIDDKFFWGIPYSRFGQFLAWAVERVLSEDVPDERRDCGLSIPSWSWLSCRGAIDLNSFPRVRQSLLAVYRWRSGQLEQICTPELISLFEGSNLRQADVIWYDDSDWTVCIEDLPSDVTLNENQLIFWAPTVANSNNKEREYVILGDNMFGEDLIALDITWKDKIATRLGRVNFELEDWPVGNVVKKLIIME</sequence>
<gene>
    <name evidence="2" type="ORF">AA0114_g8893</name>
</gene>
<accession>A0A4Q4M9G4</accession>
<protein>
    <recommendedName>
        <fullName evidence="1">Heterokaryon incompatibility domain-containing protein</fullName>
    </recommendedName>
</protein>
<comment type="caution">
    <text evidence="2">The sequence shown here is derived from an EMBL/GenBank/DDBJ whole genome shotgun (WGS) entry which is preliminary data.</text>
</comment>
<feature type="domain" description="Heterokaryon incompatibility" evidence="1">
    <location>
        <begin position="1"/>
        <end position="70"/>
    </location>
</feature>
<proteinExistence type="predicted"/>
<evidence type="ECO:0000313" key="2">
    <source>
        <dbReference type="EMBL" id="RYN45629.1"/>
    </source>
</evidence>
<dbReference type="InterPro" id="IPR010730">
    <property type="entry name" value="HET"/>
</dbReference>
<dbReference type="PANTHER" id="PTHR33112:SF1">
    <property type="entry name" value="HETEROKARYON INCOMPATIBILITY DOMAIN-CONTAINING PROTEIN"/>
    <property type="match status" value="1"/>
</dbReference>
<dbReference type="EMBL" id="PDXA01000033">
    <property type="protein sequence ID" value="RYN45629.1"/>
    <property type="molecule type" value="Genomic_DNA"/>
</dbReference>
<dbReference type="AlphaFoldDB" id="A0A4Q4M9G4"/>
<dbReference type="Pfam" id="PF06985">
    <property type="entry name" value="HET"/>
    <property type="match status" value="1"/>
</dbReference>
<dbReference type="PANTHER" id="PTHR33112">
    <property type="entry name" value="DOMAIN PROTEIN, PUTATIVE-RELATED"/>
    <property type="match status" value="1"/>
</dbReference>